<dbReference type="OrthoDB" id="2490335at2759"/>
<gene>
    <name evidence="1" type="ORF">C2G38_2228248</name>
</gene>
<organism evidence="1 2">
    <name type="scientific">Gigaspora rosea</name>
    <dbReference type="NCBI Taxonomy" id="44941"/>
    <lineage>
        <taxon>Eukaryota</taxon>
        <taxon>Fungi</taxon>
        <taxon>Fungi incertae sedis</taxon>
        <taxon>Mucoromycota</taxon>
        <taxon>Glomeromycotina</taxon>
        <taxon>Glomeromycetes</taxon>
        <taxon>Diversisporales</taxon>
        <taxon>Gigasporaceae</taxon>
        <taxon>Gigaspora</taxon>
    </lineage>
</organism>
<sequence length="256" mass="29884">MKNKFIDVIINKSYDNQSDSKECYKWLPCKKILNLIRTMLRKNEYDSNNALHMGSNCFFLLFYSPNNNVEISQNDEHNYCISEIIEETNGKQIFCSASLGLSRVPCNQEHVHTASTNYSYMWIRKCELIISNITATDEFIRAIRNALNNHDKIGKLREIIKDYGYFYAQRLTLGEFIERTEKNIKNKSPETKDTKISVTGKIKIPNFGINVIEKIIGGASYSQDDKNPWINSLENEENWKIIGYNEIYPLFELLQY</sequence>
<proteinExistence type="predicted"/>
<comment type="caution">
    <text evidence="1">The sequence shown here is derived from an EMBL/GenBank/DDBJ whole genome shotgun (WGS) entry which is preliminary data.</text>
</comment>
<evidence type="ECO:0000313" key="1">
    <source>
        <dbReference type="EMBL" id="RIB02282.1"/>
    </source>
</evidence>
<keyword evidence="2" id="KW-1185">Reference proteome</keyword>
<evidence type="ECO:0000313" key="2">
    <source>
        <dbReference type="Proteomes" id="UP000266673"/>
    </source>
</evidence>
<reference evidence="1 2" key="1">
    <citation type="submission" date="2018-06" db="EMBL/GenBank/DDBJ databases">
        <title>Comparative genomics reveals the genomic features of Rhizophagus irregularis, R. cerebriforme, R. diaphanum and Gigaspora rosea, and their symbiotic lifestyle signature.</title>
        <authorList>
            <person name="Morin E."/>
            <person name="San Clemente H."/>
            <person name="Chen E.C.H."/>
            <person name="De La Providencia I."/>
            <person name="Hainaut M."/>
            <person name="Kuo A."/>
            <person name="Kohler A."/>
            <person name="Murat C."/>
            <person name="Tang N."/>
            <person name="Roy S."/>
            <person name="Loubradou J."/>
            <person name="Henrissat B."/>
            <person name="Grigoriev I.V."/>
            <person name="Corradi N."/>
            <person name="Roux C."/>
            <person name="Martin F.M."/>
        </authorList>
    </citation>
    <scope>NUCLEOTIDE SEQUENCE [LARGE SCALE GENOMIC DNA]</scope>
    <source>
        <strain evidence="1 2">DAOM 194757</strain>
    </source>
</reference>
<dbReference type="EMBL" id="QKWP01002748">
    <property type="protein sequence ID" value="RIB02282.1"/>
    <property type="molecule type" value="Genomic_DNA"/>
</dbReference>
<protein>
    <recommendedName>
        <fullName evidence="3">MACPF domain-containing protein</fullName>
    </recommendedName>
</protein>
<dbReference type="AlphaFoldDB" id="A0A397TW17"/>
<accession>A0A397TW17</accession>
<evidence type="ECO:0008006" key="3">
    <source>
        <dbReference type="Google" id="ProtNLM"/>
    </source>
</evidence>
<dbReference type="Proteomes" id="UP000266673">
    <property type="component" value="Unassembled WGS sequence"/>
</dbReference>
<name>A0A397TW17_9GLOM</name>